<dbReference type="OrthoDB" id="9802649at2"/>
<dbReference type="PANTHER" id="PTHR22916">
    <property type="entry name" value="GLYCOSYLTRANSFERASE"/>
    <property type="match status" value="1"/>
</dbReference>
<dbReference type="EMBL" id="BMIY01000002">
    <property type="protein sequence ID" value="GGG50428.1"/>
    <property type="molecule type" value="Genomic_DNA"/>
</dbReference>
<proteinExistence type="predicted"/>
<evidence type="ECO:0000259" key="1">
    <source>
        <dbReference type="Pfam" id="PF00535"/>
    </source>
</evidence>
<comment type="caution">
    <text evidence="2">The sequence shown here is derived from an EMBL/GenBank/DDBJ whole genome shotgun (WGS) entry which is preliminary data.</text>
</comment>
<dbReference type="PANTHER" id="PTHR22916:SF3">
    <property type="entry name" value="UDP-GLCNAC:BETAGAL BETA-1,3-N-ACETYLGLUCOSAMINYLTRANSFERASE-LIKE PROTEIN 1"/>
    <property type="match status" value="1"/>
</dbReference>
<name>A0A917GLY2_9GAMM</name>
<sequence length="319" mass="35661">MMAQEKLPFVLVVMACYNGAEYLDEQLSSILAQQGIRIALLVRDDGSGDSTPEILADWQARYPDQIELLEGQDNNLGAVGSFSLLLSTALRKWQSGCDYAAIALADQDDIWLTNKLKLSLDALMRSAQGKPGDYPLLVHTDLRVVDKKGEKIAASLMQYQGLDAGKRKFSSQLLSNTVTGCTAVCNKALLELALPVPEQAMMHDWWLSLVASAFGEIAYVNEPLIEYRQHGANTLGARKHSKPGWQRLKTLLSGHGASQEAGQAQQLFYQSAEQAKAFRSRFAAQLTAEQKKSLDRAERMPTLGRWQQRILFRWQRWFE</sequence>
<evidence type="ECO:0000313" key="2">
    <source>
        <dbReference type="EMBL" id="GGG50428.1"/>
    </source>
</evidence>
<dbReference type="Gene3D" id="3.90.550.10">
    <property type="entry name" value="Spore Coat Polysaccharide Biosynthesis Protein SpsA, Chain A"/>
    <property type="match status" value="1"/>
</dbReference>
<dbReference type="InterPro" id="IPR029044">
    <property type="entry name" value="Nucleotide-diphossugar_trans"/>
</dbReference>
<reference evidence="2" key="1">
    <citation type="journal article" date="2014" name="Int. J. Syst. Evol. Microbiol.">
        <title>Complete genome sequence of Corynebacterium casei LMG S-19264T (=DSM 44701T), isolated from a smear-ripened cheese.</title>
        <authorList>
            <consortium name="US DOE Joint Genome Institute (JGI-PGF)"/>
            <person name="Walter F."/>
            <person name="Albersmeier A."/>
            <person name="Kalinowski J."/>
            <person name="Ruckert C."/>
        </authorList>
    </citation>
    <scope>NUCLEOTIDE SEQUENCE</scope>
    <source>
        <strain evidence="2">CGMCC 1.15425</strain>
    </source>
</reference>
<evidence type="ECO:0000313" key="3">
    <source>
        <dbReference type="Proteomes" id="UP000627715"/>
    </source>
</evidence>
<dbReference type="RefSeq" id="WP_068811665.1">
    <property type="nucleotide sequence ID" value="NZ_BMIY01000002.1"/>
</dbReference>
<reference evidence="2" key="2">
    <citation type="submission" date="2020-09" db="EMBL/GenBank/DDBJ databases">
        <authorList>
            <person name="Sun Q."/>
            <person name="Zhou Y."/>
        </authorList>
    </citation>
    <scope>NUCLEOTIDE SEQUENCE</scope>
    <source>
        <strain evidence="2">CGMCC 1.15425</strain>
    </source>
</reference>
<dbReference type="Proteomes" id="UP000627715">
    <property type="component" value="Unassembled WGS sequence"/>
</dbReference>
<dbReference type="CDD" id="cd04196">
    <property type="entry name" value="GT_2_like_d"/>
    <property type="match status" value="1"/>
</dbReference>
<dbReference type="Pfam" id="PF00535">
    <property type="entry name" value="Glycos_transf_2"/>
    <property type="match status" value="1"/>
</dbReference>
<dbReference type="InterPro" id="IPR001173">
    <property type="entry name" value="Glyco_trans_2-like"/>
</dbReference>
<protein>
    <submittedName>
        <fullName evidence="2">Glycosyl transferase</fullName>
    </submittedName>
</protein>
<keyword evidence="3" id="KW-1185">Reference proteome</keyword>
<keyword evidence="2" id="KW-0808">Transferase</keyword>
<gene>
    <name evidence="2" type="primary">cps2F</name>
    <name evidence="2" type="ORF">GCM10011403_04470</name>
</gene>
<dbReference type="SUPFAM" id="SSF53448">
    <property type="entry name" value="Nucleotide-diphospho-sugar transferases"/>
    <property type="match status" value="1"/>
</dbReference>
<organism evidence="2 3">
    <name type="scientific">Pseudohongiella nitratireducens</name>
    <dbReference type="NCBI Taxonomy" id="1768907"/>
    <lineage>
        <taxon>Bacteria</taxon>
        <taxon>Pseudomonadati</taxon>
        <taxon>Pseudomonadota</taxon>
        <taxon>Gammaproteobacteria</taxon>
        <taxon>Pseudomonadales</taxon>
        <taxon>Pseudohongiellaceae</taxon>
        <taxon>Pseudohongiella</taxon>
    </lineage>
</organism>
<dbReference type="GO" id="GO:0016758">
    <property type="term" value="F:hexosyltransferase activity"/>
    <property type="evidence" value="ECO:0007669"/>
    <property type="project" value="UniProtKB-ARBA"/>
</dbReference>
<feature type="domain" description="Glycosyltransferase 2-like" evidence="1">
    <location>
        <begin position="12"/>
        <end position="122"/>
    </location>
</feature>
<accession>A0A917GLY2</accession>
<dbReference type="AlphaFoldDB" id="A0A917GLY2"/>